<feature type="region of interest" description="Disordered" evidence="8">
    <location>
        <begin position="1"/>
        <end position="21"/>
    </location>
</feature>
<sequence>MTALEPAPSSTAPSAPPSNASIRRTQRAGRVMAFVVALVVTLFFAFPLYWMVITALKGDAEVFQSPPTFVPHPAVWSNFLTSLSQIPFWSYVRNSLLYAILSAIGAALSASIVAYGFSKVKWPGREAVFFLVLITMLLPYQVTMIPTYLIFRSIGWTGTLLPLIVPAFLGNAYFIFLMRQFIRTLPDELADAARIDGCTEFRVFWTIIVPLIKPALAVVFLNQFLNAWKDFLGPLLYLNDPSQYTLSLGLQQFQSANGQEWALLMACATVFTVPLFVLFFFTQRYFVEGVTFTGLKG</sequence>
<dbReference type="InterPro" id="IPR000515">
    <property type="entry name" value="MetI-like"/>
</dbReference>
<evidence type="ECO:0000256" key="5">
    <source>
        <dbReference type="ARBA" id="ARBA00022989"/>
    </source>
</evidence>
<comment type="subcellular location">
    <subcellularLocation>
        <location evidence="1 7">Cell membrane</location>
        <topology evidence="1 7">Multi-pass membrane protein</topology>
    </subcellularLocation>
</comment>
<reference evidence="10" key="1">
    <citation type="submission" date="2024-06" db="EMBL/GenBank/DDBJ databases">
        <title>Draft Genome Sequence of Deinococcus sonorensis Type Strain KR-87, a Biofilm Producing Representative of the Genus Deinococcus.</title>
        <authorList>
            <person name="Boren L.S."/>
            <person name="Grosso R.A."/>
            <person name="Hugenberg-Cox A.N."/>
            <person name="Hill J.T.E."/>
            <person name="Albert C.M."/>
            <person name="Tuohy J.M."/>
        </authorList>
    </citation>
    <scope>NUCLEOTIDE SEQUENCE</scope>
    <source>
        <strain evidence="10">KR-87</strain>
    </source>
</reference>
<dbReference type="KEGG" id="dsc:ABOD76_14825"/>
<evidence type="ECO:0000256" key="4">
    <source>
        <dbReference type="ARBA" id="ARBA00022692"/>
    </source>
</evidence>
<keyword evidence="2 7" id="KW-0813">Transport</keyword>
<keyword evidence="3" id="KW-1003">Cell membrane</keyword>
<dbReference type="AlphaFoldDB" id="A0AAU7U8B7"/>
<feature type="domain" description="ABC transmembrane type-1" evidence="9">
    <location>
        <begin position="92"/>
        <end position="282"/>
    </location>
</feature>
<comment type="similarity">
    <text evidence="7">Belongs to the binding-protein-dependent transport system permease family.</text>
</comment>
<protein>
    <submittedName>
        <fullName evidence="10">Carbohydrate ABC transporter permease</fullName>
    </submittedName>
</protein>
<feature type="transmembrane region" description="Helical" evidence="7">
    <location>
        <begin position="203"/>
        <end position="225"/>
    </location>
</feature>
<feature type="transmembrane region" description="Helical" evidence="7">
    <location>
        <begin position="96"/>
        <end position="117"/>
    </location>
</feature>
<dbReference type="PANTHER" id="PTHR43744:SF6">
    <property type="entry name" value="ABC TRANSPORTER PERMEASE PROTEIN YESQ-RELATED"/>
    <property type="match status" value="1"/>
</dbReference>
<dbReference type="CDD" id="cd06261">
    <property type="entry name" value="TM_PBP2"/>
    <property type="match status" value="1"/>
</dbReference>
<evidence type="ECO:0000256" key="8">
    <source>
        <dbReference type="SAM" id="MobiDB-lite"/>
    </source>
</evidence>
<evidence type="ECO:0000256" key="1">
    <source>
        <dbReference type="ARBA" id="ARBA00004651"/>
    </source>
</evidence>
<dbReference type="PANTHER" id="PTHR43744">
    <property type="entry name" value="ABC TRANSPORTER PERMEASE PROTEIN MG189-RELATED-RELATED"/>
    <property type="match status" value="1"/>
</dbReference>
<evidence type="ECO:0000259" key="9">
    <source>
        <dbReference type="PROSITE" id="PS50928"/>
    </source>
</evidence>
<feature type="transmembrane region" description="Helical" evidence="7">
    <location>
        <begin position="261"/>
        <end position="281"/>
    </location>
</feature>
<keyword evidence="4 7" id="KW-0812">Transmembrane</keyword>
<evidence type="ECO:0000256" key="2">
    <source>
        <dbReference type="ARBA" id="ARBA00022448"/>
    </source>
</evidence>
<dbReference type="InterPro" id="IPR035906">
    <property type="entry name" value="MetI-like_sf"/>
</dbReference>
<feature type="transmembrane region" description="Helical" evidence="7">
    <location>
        <begin position="163"/>
        <end position="182"/>
    </location>
</feature>
<evidence type="ECO:0000256" key="7">
    <source>
        <dbReference type="RuleBase" id="RU363032"/>
    </source>
</evidence>
<dbReference type="Gene3D" id="1.10.3720.10">
    <property type="entry name" value="MetI-like"/>
    <property type="match status" value="1"/>
</dbReference>
<dbReference type="Pfam" id="PF00528">
    <property type="entry name" value="BPD_transp_1"/>
    <property type="match status" value="1"/>
</dbReference>
<evidence type="ECO:0000313" key="10">
    <source>
        <dbReference type="EMBL" id="XBV84713.1"/>
    </source>
</evidence>
<gene>
    <name evidence="10" type="ORF">ABOD76_14825</name>
</gene>
<dbReference type="RefSeq" id="WP_350242750.1">
    <property type="nucleotide sequence ID" value="NZ_CP158299.1"/>
</dbReference>
<dbReference type="SUPFAM" id="SSF161098">
    <property type="entry name" value="MetI-like"/>
    <property type="match status" value="1"/>
</dbReference>
<dbReference type="PROSITE" id="PS50928">
    <property type="entry name" value="ABC_TM1"/>
    <property type="match status" value="1"/>
</dbReference>
<feature type="transmembrane region" description="Helical" evidence="7">
    <location>
        <begin position="31"/>
        <end position="52"/>
    </location>
</feature>
<keyword evidence="6 7" id="KW-0472">Membrane</keyword>
<proteinExistence type="inferred from homology"/>
<keyword evidence="5 7" id="KW-1133">Transmembrane helix</keyword>
<dbReference type="EMBL" id="CP158299">
    <property type="protein sequence ID" value="XBV84713.1"/>
    <property type="molecule type" value="Genomic_DNA"/>
</dbReference>
<accession>A0AAU7U8B7</accession>
<evidence type="ECO:0000256" key="6">
    <source>
        <dbReference type="ARBA" id="ARBA00023136"/>
    </source>
</evidence>
<feature type="transmembrane region" description="Helical" evidence="7">
    <location>
        <begin position="129"/>
        <end position="151"/>
    </location>
</feature>
<dbReference type="GO" id="GO:0055085">
    <property type="term" value="P:transmembrane transport"/>
    <property type="evidence" value="ECO:0007669"/>
    <property type="project" value="InterPro"/>
</dbReference>
<organism evidence="10">
    <name type="scientific">Deinococcus sonorensis KR-87</name>
    <dbReference type="NCBI Taxonomy" id="694439"/>
    <lineage>
        <taxon>Bacteria</taxon>
        <taxon>Thermotogati</taxon>
        <taxon>Deinococcota</taxon>
        <taxon>Deinococci</taxon>
        <taxon>Deinococcales</taxon>
        <taxon>Deinococcaceae</taxon>
        <taxon>Deinococcus</taxon>
    </lineage>
</organism>
<evidence type="ECO:0000256" key="3">
    <source>
        <dbReference type="ARBA" id="ARBA00022475"/>
    </source>
</evidence>
<name>A0AAU7U8B7_9DEIO</name>
<dbReference type="GO" id="GO:0005886">
    <property type="term" value="C:plasma membrane"/>
    <property type="evidence" value="ECO:0007669"/>
    <property type="project" value="UniProtKB-SubCell"/>
</dbReference>